<sequence>MLGSKFCTQSLVPSFFFLCEYNPLNSRSHICNEYKFPTFSASVRALSIPKLKPLQDNRTPYNLKDLLSLDLGTM</sequence>
<dbReference type="EMBL" id="JAYKXN010000008">
    <property type="protein sequence ID" value="KAK7264407.1"/>
    <property type="molecule type" value="Genomic_DNA"/>
</dbReference>
<dbReference type="AlphaFoldDB" id="A0AAN9EV90"/>
<reference evidence="1 2" key="1">
    <citation type="submission" date="2024-01" db="EMBL/GenBank/DDBJ databases">
        <title>The genomes of 5 underutilized Papilionoideae crops provide insights into root nodulation and disease resistance.</title>
        <authorList>
            <person name="Yuan L."/>
        </authorList>
    </citation>
    <scope>NUCLEOTIDE SEQUENCE [LARGE SCALE GENOMIC DNA]</scope>
    <source>
        <strain evidence="1">LY-2023</strain>
        <tissue evidence="1">Leaf</tissue>
    </source>
</reference>
<protein>
    <submittedName>
        <fullName evidence="1">Uncharacterized protein</fullName>
    </submittedName>
</protein>
<proteinExistence type="predicted"/>
<dbReference type="Proteomes" id="UP001359559">
    <property type="component" value="Unassembled WGS sequence"/>
</dbReference>
<evidence type="ECO:0000313" key="2">
    <source>
        <dbReference type="Proteomes" id="UP001359559"/>
    </source>
</evidence>
<keyword evidence="2" id="KW-1185">Reference proteome</keyword>
<accession>A0AAN9EV90</accession>
<name>A0AAN9EV90_CLITE</name>
<evidence type="ECO:0000313" key="1">
    <source>
        <dbReference type="EMBL" id="KAK7264407.1"/>
    </source>
</evidence>
<organism evidence="1 2">
    <name type="scientific">Clitoria ternatea</name>
    <name type="common">Butterfly pea</name>
    <dbReference type="NCBI Taxonomy" id="43366"/>
    <lineage>
        <taxon>Eukaryota</taxon>
        <taxon>Viridiplantae</taxon>
        <taxon>Streptophyta</taxon>
        <taxon>Embryophyta</taxon>
        <taxon>Tracheophyta</taxon>
        <taxon>Spermatophyta</taxon>
        <taxon>Magnoliopsida</taxon>
        <taxon>eudicotyledons</taxon>
        <taxon>Gunneridae</taxon>
        <taxon>Pentapetalae</taxon>
        <taxon>rosids</taxon>
        <taxon>fabids</taxon>
        <taxon>Fabales</taxon>
        <taxon>Fabaceae</taxon>
        <taxon>Papilionoideae</taxon>
        <taxon>50 kb inversion clade</taxon>
        <taxon>NPAAA clade</taxon>
        <taxon>indigoferoid/millettioid clade</taxon>
        <taxon>Phaseoleae</taxon>
        <taxon>Clitoria</taxon>
    </lineage>
</organism>
<comment type="caution">
    <text evidence="1">The sequence shown here is derived from an EMBL/GenBank/DDBJ whole genome shotgun (WGS) entry which is preliminary data.</text>
</comment>
<gene>
    <name evidence="1" type="ORF">RJT34_32016</name>
</gene>